<sequence>MSKLEVFDLPANISDLPSGPLEDKFRELWSTAVNQWTNQSIKGGSRPLDNDRDWYYNPLDTDLSQAGAPAVVRWTAFPNRINVLFPNSSETQRQRYADEGPPNVNGQPYQPAGPRGWQDEYCEWSVTRDNNDNISKVDFTCENPEYFSLLWRVSPDAVVDIYRKLTGMNVTRANLEDSAGNYNKKNEFNNNTTNGAVTLISPPNTLPAEIYLAAAATITRECEGKIVTNKNQLIQCSQYGTPGRNSDPTIGSAVNRIIRSGGLKASLANPVGLYIQTPDFSSFQLPPNAPIGKTAADYWRVVRGHTGDNYDQILHAVFEVPESEGFTVSDITIDGVPISFGSQITQKFQIALAALAVPTANEPQNPRPCIGDLDCSQVGGSSITNDDLAEIDKLFKERNG</sequence>
<reference evidence="2" key="1">
    <citation type="journal article" date="2020" name="mSystems">
        <title>Genome- and Community-Level Interaction Insights into Carbon Utilization and Element Cycling Functions of Hydrothermarchaeota in Hydrothermal Sediment.</title>
        <authorList>
            <person name="Zhou Z."/>
            <person name="Liu Y."/>
            <person name="Xu W."/>
            <person name="Pan J."/>
            <person name="Luo Z.H."/>
            <person name="Li M."/>
        </authorList>
    </citation>
    <scope>NUCLEOTIDE SEQUENCE [LARGE SCALE GENOMIC DNA]</scope>
    <source>
        <strain evidence="2">HyVt-346</strain>
    </source>
</reference>
<feature type="region of interest" description="Disordered" evidence="1">
    <location>
        <begin position="88"/>
        <end position="115"/>
    </location>
</feature>
<dbReference type="RefSeq" id="WP_304185856.1">
    <property type="nucleotide sequence ID" value="NZ_DRGM01000219.1"/>
</dbReference>
<proteinExistence type="predicted"/>
<gene>
    <name evidence="2" type="ORF">ENH88_22865</name>
</gene>
<dbReference type="AlphaFoldDB" id="A0A7V1D3I5"/>
<name>A0A7V1D3I5_9GAMM</name>
<organism evidence="2">
    <name type="scientific">Pseudoalteromonas prydzensis</name>
    <dbReference type="NCBI Taxonomy" id="182141"/>
    <lineage>
        <taxon>Bacteria</taxon>
        <taxon>Pseudomonadati</taxon>
        <taxon>Pseudomonadota</taxon>
        <taxon>Gammaproteobacteria</taxon>
        <taxon>Alteromonadales</taxon>
        <taxon>Pseudoalteromonadaceae</taxon>
        <taxon>Pseudoalteromonas</taxon>
    </lineage>
</organism>
<protein>
    <submittedName>
        <fullName evidence="2">Uncharacterized protein</fullName>
    </submittedName>
</protein>
<evidence type="ECO:0000256" key="1">
    <source>
        <dbReference type="SAM" id="MobiDB-lite"/>
    </source>
</evidence>
<accession>A0A7V1D3I5</accession>
<comment type="caution">
    <text evidence="2">The sequence shown here is derived from an EMBL/GenBank/DDBJ whole genome shotgun (WGS) entry which is preliminary data.</text>
</comment>
<evidence type="ECO:0000313" key="2">
    <source>
        <dbReference type="EMBL" id="HEA19241.1"/>
    </source>
</evidence>
<dbReference type="Proteomes" id="UP000886188">
    <property type="component" value="Unassembled WGS sequence"/>
</dbReference>
<dbReference type="EMBL" id="DRGM01000219">
    <property type="protein sequence ID" value="HEA19241.1"/>
    <property type="molecule type" value="Genomic_DNA"/>
</dbReference>